<accession>A0A498KB79</accession>
<dbReference type="AlphaFoldDB" id="A0A498KB79"/>
<proteinExistence type="predicted"/>
<name>A0A498KB79_MALDO</name>
<evidence type="ECO:0000313" key="1">
    <source>
        <dbReference type="EMBL" id="RXI03614.1"/>
    </source>
</evidence>
<sequence length="82" mass="9781">MKLWATNWKEAREIQSCPKSGKMPVSEDITDRIKRKTAGSYRELEGRRKRVNELEKIYMDMAMQKELQLNIVYSSVQWKSRT</sequence>
<keyword evidence="2" id="KW-1185">Reference proteome</keyword>
<protein>
    <submittedName>
        <fullName evidence="1">Uncharacterized protein</fullName>
    </submittedName>
</protein>
<organism evidence="1 2">
    <name type="scientific">Malus domestica</name>
    <name type="common">Apple</name>
    <name type="synonym">Pyrus malus</name>
    <dbReference type="NCBI Taxonomy" id="3750"/>
    <lineage>
        <taxon>Eukaryota</taxon>
        <taxon>Viridiplantae</taxon>
        <taxon>Streptophyta</taxon>
        <taxon>Embryophyta</taxon>
        <taxon>Tracheophyta</taxon>
        <taxon>Spermatophyta</taxon>
        <taxon>Magnoliopsida</taxon>
        <taxon>eudicotyledons</taxon>
        <taxon>Gunneridae</taxon>
        <taxon>Pentapetalae</taxon>
        <taxon>rosids</taxon>
        <taxon>fabids</taxon>
        <taxon>Rosales</taxon>
        <taxon>Rosaceae</taxon>
        <taxon>Amygdaloideae</taxon>
        <taxon>Maleae</taxon>
        <taxon>Malus</taxon>
    </lineage>
</organism>
<dbReference type="EMBL" id="RDQH01000329">
    <property type="protein sequence ID" value="RXI03614.1"/>
    <property type="molecule type" value="Genomic_DNA"/>
</dbReference>
<reference evidence="1 2" key="1">
    <citation type="submission" date="2018-10" db="EMBL/GenBank/DDBJ databases">
        <title>A high-quality apple genome assembly.</title>
        <authorList>
            <person name="Hu J."/>
        </authorList>
    </citation>
    <scope>NUCLEOTIDE SEQUENCE [LARGE SCALE GENOMIC DNA]</scope>
    <source>
        <strain evidence="2">cv. HFTH1</strain>
        <tissue evidence="1">Young leaf</tissue>
    </source>
</reference>
<evidence type="ECO:0000313" key="2">
    <source>
        <dbReference type="Proteomes" id="UP000290289"/>
    </source>
</evidence>
<dbReference type="Proteomes" id="UP000290289">
    <property type="component" value="Chromosome 3"/>
</dbReference>
<dbReference type="STRING" id="3750.A0A498KB79"/>
<gene>
    <name evidence="1" type="ORF">DVH24_004266</name>
</gene>
<comment type="caution">
    <text evidence="1">The sequence shown here is derived from an EMBL/GenBank/DDBJ whole genome shotgun (WGS) entry which is preliminary data.</text>
</comment>